<proteinExistence type="predicted"/>
<evidence type="ECO:0000313" key="2">
    <source>
        <dbReference type="Proteomes" id="UP000236291"/>
    </source>
</evidence>
<dbReference type="AlphaFoldDB" id="A0A2K3LR61"/>
<organism evidence="1 2">
    <name type="scientific">Trifolium pratense</name>
    <name type="common">Red clover</name>
    <dbReference type="NCBI Taxonomy" id="57577"/>
    <lineage>
        <taxon>Eukaryota</taxon>
        <taxon>Viridiplantae</taxon>
        <taxon>Streptophyta</taxon>
        <taxon>Embryophyta</taxon>
        <taxon>Tracheophyta</taxon>
        <taxon>Spermatophyta</taxon>
        <taxon>Magnoliopsida</taxon>
        <taxon>eudicotyledons</taxon>
        <taxon>Gunneridae</taxon>
        <taxon>Pentapetalae</taxon>
        <taxon>rosids</taxon>
        <taxon>fabids</taxon>
        <taxon>Fabales</taxon>
        <taxon>Fabaceae</taxon>
        <taxon>Papilionoideae</taxon>
        <taxon>50 kb inversion clade</taxon>
        <taxon>NPAAA clade</taxon>
        <taxon>Hologalegina</taxon>
        <taxon>IRL clade</taxon>
        <taxon>Trifolieae</taxon>
        <taxon>Trifolium</taxon>
    </lineage>
</organism>
<reference evidence="1 2" key="2">
    <citation type="journal article" date="2017" name="Front. Plant Sci.">
        <title>Gene Classification and Mining of Molecular Markers Useful in Red Clover (Trifolium pratense) Breeding.</title>
        <authorList>
            <person name="Istvanek J."/>
            <person name="Dluhosova J."/>
            <person name="Dluhos P."/>
            <person name="Patkova L."/>
            <person name="Nedelnik J."/>
            <person name="Repkova J."/>
        </authorList>
    </citation>
    <scope>NUCLEOTIDE SEQUENCE [LARGE SCALE GENOMIC DNA]</scope>
    <source>
        <strain evidence="2">cv. Tatra</strain>
        <tissue evidence="1">Young leaves</tissue>
    </source>
</reference>
<name>A0A2K3LR61_TRIPR</name>
<comment type="caution">
    <text evidence="1">The sequence shown here is derived from an EMBL/GenBank/DDBJ whole genome shotgun (WGS) entry which is preliminary data.</text>
</comment>
<evidence type="ECO:0000313" key="1">
    <source>
        <dbReference type="EMBL" id="PNX81021.1"/>
    </source>
</evidence>
<dbReference type="Proteomes" id="UP000236291">
    <property type="component" value="Unassembled WGS sequence"/>
</dbReference>
<dbReference type="EMBL" id="ASHM01039083">
    <property type="protein sequence ID" value="PNX81021.1"/>
    <property type="molecule type" value="Genomic_DNA"/>
</dbReference>
<gene>
    <name evidence="1" type="ORF">L195_g037036</name>
</gene>
<protein>
    <submittedName>
        <fullName evidence="1">Uncharacterized protein</fullName>
    </submittedName>
</protein>
<reference evidence="1 2" key="1">
    <citation type="journal article" date="2014" name="Am. J. Bot.">
        <title>Genome assembly and annotation for red clover (Trifolium pratense; Fabaceae).</title>
        <authorList>
            <person name="Istvanek J."/>
            <person name="Jaros M."/>
            <person name="Krenek A."/>
            <person name="Repkova J."/>
        </authorList>
    </citation>
    <scope>NUCLEOTIDE SEQUENCE [LARGE SCALE GENOMIC DNA]</scope>
    <source>
        <strain evidence="2">cv. Tatra</strain>
        <tissue evidence="1">Young leaves</tissue>
    </source>
</reference>
<sequence>MIQQYLLVFCGAFGSNDWKAVRIVVSKPGPTVQDSVVRTWRKPTIGRVKCNIDASFPPSSDRVDICIWFQIGPLKKKKSE</sequence>
<accession>A0A2K3LR61</accession>